<dbReference type="RefSeq" id="WP_179241270.1">
    <property type="nucleotide sequence ID" value="NZ_CP058595.1"/>
</dbReference>
<feature type="chain" id="PRO_5028859111" evidence="2">
    <location>
        <begin position="22"/>
        <end position="273"/>
    </location>
</feature>
<evidence type="ECO:0000313" key="5">
    <source>
        <dbReference type="Proteomes" id="UP000509302"/>
    </source>
</evidence>
<keyword evidence="1" id="KW-0812">Transmembrane</keyword>
<dbReference type="KEGG" id="cagg:HYG79_06315"/>
<dbReference type="Pfam" id="PF01569">
    <property type="entry name" value="PAP2"/>
    <property type="match status" value="1"/>
</dbReference>
<sequence>MYKLSLLSILAQLVISTSCFAQDNDSPYSWDWKKDGIWLGAGFGGSVGGLLIGKEKTPYTEEQLNAIDKDDLFVLDRWAAGNYSKSASVASDYPFYGSFAVPFALLFDNTINNETVTVLGLYIESLATTSAIFTLTAGLVDRPRPLVFSEEAPMERRLRKTSKRSFYSGHVAASATAMFFAAKVYSDFHPDSKLRPYFWAGAATVPAAIGYLRLKAGKHYLTDIVLGYTLGALTGYLVPELHKKKEKSLQLYPSAGLTPMGREVNGLAIRYSF</sequence>
<dbReference type="AlphaFoldDB" id="A0A7H9ANH0"/>
<keyword evidence="5" id="KW-1185">Reference proteome</keyword>
<feature type="domain" description="Phosphatidic acid phosphatase type 2/haloperoxidase" evidence="3">
    <location>
        <begin position="118"/>
        <end position="239"/>
    </location>
</feature>
<reference evidence="4 5" key="1">
    <citation type="journal article" date="2006" name="Int. J. Syst. Evol. Microbiol.">
        <title>Costertonia aggregata gen. nov., sp. nov., a mesophilic marine bacterium of the family Flavobacteriaceae, isolated from a mature biofilm.</title>
        <authorList>
            <person name="Kwon K.K."/>
            <person name="Lee Y.K."/>
            <person name="Lee H.K."/>
        </authorList>
    </citation>
    <scope>NUCLEOTIDE SEQUENCE [LARGE SCALE GENOMIC DNA]</scope>
    <source>
        <strain evidence="4 5">KCCM 42265</strain>
    </source>
</reference>
<keyword evidence="1" id="KW-1133">Transmembrane helix</keyword>
<feature type="transmembrane region" description="Helical" evidence="1">
    <location>
        <begin position="166"/>
        <end position="185"/>
    </location>
</feature>
<evidence type="ECO:0000256" key="1">
    <source>
        <dbReference type="SAM" id="Phobius"/>
    </source>
</evidence>
<evidence type="ECO:0000259" key="3">
    <source>
        <dbReference type="SMART" id="SM00014"/>
    </source>
</evidence>
<gene>
    <name evidence="4" type="ORF">HYG79_06315</name>
</gene>
<dbReference type="InterPro" id="IPR000326">
    <property type="entry name" value="PAP2/HPO"/>
</dbReference>
<name>A0A7H9ANH0_9FLAO</name>
<dbReference type="Gene3D" id="1.20.144.10">
    <property type="entry name" value="Phosphatidic acid phosphatase type 2/haloperoxidase"/>
    <property type="match status" value="1"/>
</dbReference>
<keyword evidence="2" id="KW-0732">Signal</keyword>
<dbReference type="SMART" id="SM00014">
    <property type="entry name" value="acidPPc"/>
    <property type="match status" value="1"/>
</dbReference>
<feature type="signal peptide" evidence="2">
    <location>
        <begin position="1"/>
        <end position="21"/>
    </location>
</feature>
<evidence type="ECO:0000256" key="2">
    <source>
        <dbReference type="SAM" id="SignalP"/>
    </source>
</evidence>
<dbReference type="EMBL" id="CP058595">
    <property type="protein sequence ID" value="QLG44980.1"/>
    <property type="molecule type" value="Genomic_DNA"/>
</dbReference>
<dbReference type="InterPro" id="IPR036938">
    <property type="entry name" value="PAP2/HPO_sf"/>
</dbReference>
<accession>A0A7H9ANH0</accession>
<dbReference type="SUPFAM" id="SSF48317">
    <property type="entry name" value="Acid phosphatase/Vanadium-dependent haloperoxidase"/>
    <property type="match status" value="1"/>
</dbReference>
<feature type="transmembrane region" description="Helical" evidence="1">
    <location>
        <begin position="197"/>
        <end position="214"/>
    </location>
</feature>
<dbReference type="PROSITE" id="PS51257">
    <property type="entry name" value="PROKAR_LIPOPROTEIN"/>
    <property type="match status" value="1"/>
</dbReference>
<proteinExistence type="predicted"/>
<evidence type="ECO:0000313" key="4">
    <source>
        <dbReference type="EMBL" id="QLG44980.1"/>
    </source>
</evidence>
<keyword evidence="1" id="KW-0472">Membrane</keyword>
<feature type="transmembrane region" description="Helical" evidence="1">
    <location>
        <begin position="37"/>
        <end position="53"/>
    </location>
</feature>
<protein>
    <submittedName>
        <fullName evidence="4">Phosphatase PAP2 family protein</fullName>
    </submittedName>
</protein>
<organism evidence="4 5">
    <name type="scientific">Costertonia aggregata</name>
    <dbReference type="NCBI Taxonomy" id="343403"/>
    <lineage>
        <taxon>Bacteria</taxon>
        <taxon>Pseudomonadati</taxon>
        <taxon>Bacteroidota</taxon>
        <taxon>Flavobacteriia</taxon>
        <taxon>Flavobacteriales</taxon>
        <taxon>Flavobacteriaceae</taxon>
        <taxon>Costertonia</taxon>
    </lineage>
</organism>
<dbReference type="Proteomes" id="UP000509302">
    <property type="component" value="Chromosome"/>
</dbReference>